<comment type="subunit">
    <text evidence="7">F-type ATPases have 2 components, CF(1) - the catalytic core - and CF(0) - the membrane proton channel. CF(1) has five subunits: alpha(3), beta(3), gamma(1), delta(1), epsilon(1). CF(0) has three main subunits: a, b and c.</text>
</comment>
<dbReference type="RefSeq" id="WP_349053661.1">
    <property type="nucleotide sequence ID" value="NZ_JBBNPS010000005.1"/>
</dbReference>
<evidence type="ECO:0000313" key="11">
    <source>
        <dbReference type="Proteomes" id="UP001481872"/>
    </source>
</evidence>
<keyword evidence="7" id="KW-1003">Cell membrane</keyword>
<dbReference type="Gene3D" id="2.60.15.10">
    <property type="entry name" value="F0F1 ATP synthase delta/epsilon subunit, N-terminal"/>
    <property type="match status" value="1"/>
</dbReference>
<evidence type="ECO:0000256" key="6">
    <source>
        <dbReference type="ARBA" id="ARBA00023196"/>
    </source>
</evidence>
<name>A0ABV1J656_9FIRM</name>
<dbReference type="Pfam" id="PF02823">
    <property type="entry name" value="ATP-synt_DE_N"/>
    <property type="match status" value="1"/>
</dbReference>
<keyword evidence="7" id="KW-0375">Hydrogen ion transport</keyword>
<accession>A0ABV1J656</accession>
<dbReference type="InterPro" id="IPR036771">
    <property type="entry name" value="ATPsynth_dsu/esu_N"/>
</dbReference>
<sequence>MIDLRLVTPHADGFEKKVDKVIVRGILGDLMLMENTAPIVTPLAYNTMKVYMDGGVKVGVVHGGYVSMKDNVATVATTAFEWTYDIDATRAQKAKDRAEAWLQEAESKGEDTSRQSYKEAKLSLLRAINRLNNAEI</sequence>
<dbReference type="InterPro" id="IPR020546">
    <property type="entry name" value="ATP_synth_F1_dsu/esu_N"/>
</dbReference>
<keyword evidence="5 7" id="KW-0472">Membrane</keyword>
<evidence type="ECO:0000259" key="9">
    <source>
        <dbReference type="Pfam" id="PF02823"/>
    </source>
</evidence>
<gene>
    <name evidence="7" type="primary">atpC</name>
    <name evidence="10" type="ORF">AAA081_03135</name>
</gene>
<comment type="caution">
    <text evidence="10">The sequence shown here is derived from an EMBL/GenBank/DDBJ whole genome shotgun (WGS) entry which is preliminary data.</text>
</comment>
<keyword evidence="3 7" id="KW-0813">Transport</keyword>
<evidence type="ECO:0000256" key="5">
    <source>
        <dbReference type="ARBA" id="ARBA00023136"/>
    </source>
</evidence>
<keyword evidence="6 7" id="KW-0139">CF(1)</keyword>
<evidence type="ECO:0000259" key="8">
    <source>
        <dbReference type="Pfam" id="PF00401"/>
    </source>
</evidence>
<dbReference type="CDD" id="cd12152">
    <property type="entry name" value="F1-ATPase_delta"/>
    <property type="match status" value="1"/>
</dbReference>
<comment type="similarity">
    <text evidence="2 7">Belongs to the ATPase epsilon chain family.</text>
</comment>
<evidence type="ECO:0000256" key="4">
    <source>
        <dbReference type="ARBA" id="ARBA00023065"/>
    </source>
</evidence>
<evidence type="ECO:0000313" key="10">
    <source>
        <dbReference type="EMBL" id="MEQ3353297.1"/>
    </source>
</evidence>
<evidence type="ECO:0000256" key="1">
    <source>
        <dbReference type="ARBA" id="ARBA00004184"/>
    </source>
</evidence>
<organism evidence="10 11">
    <name type="scientific">Aedoeadaptatus acetigenes</name>
    <dbReference type="NCBI Taxonomy" id="2981723"/>
    <lineage>
        <taxon>Bacteria</taxon>
        <taxon>Bacillati</taxon>
        <taxon>Bacillota</taxon>
        <taxon>Tissierellia</taxon>
        <taxon>Tissierellales</taxon>
        <taxon>Peptoniphilaceae</taxon>
        <taxon>Aedoeadaptatus</taxon>
    </lineage>
</organism>
<evidence type="ECO:0000256" key="2">
    <source>
        <dbReference type="ARBA" id="ARBA00005712"/>
    </source>
</evidence>
<dbReference type="InterPro" id="IPR020547">
    <property type="entry name" value="ATP_synth_F1_esu_C"/>
</dbReference>
<dbReference type="HAMAP" id="MF_00530">
    <property type="entry name" value="ATP_synth_epsil_bac"/>
    <property type="match status" value="1"/>
</dbReference>
<reference evidence="10 11" key="1">
    <citation type="submission" date="2024-04" db="EMBL/GenBank/DDBJ databases">
        <title>Human intestinal bacterial collection.</title>
        <authorList>
            <person name="Pauvert C."/>
            <person name="Hitch T.C.A."/>
            <person name="Clavel T."/>
        </authorList>
    </citation>
    <scope>NUCLEOTIDE SEQUENCE [LARGE SCALE GENOMIC DNA]</scope>
    <source>
        <strain evidence="10 11">CLA-SR-H026</strain>
    </source>
</reference>
<keyword evidence="4 7" id="KW-0406">Ion transport</keyword>
<evidence type="ECO:0000256" key="7">
    <source>
        <dbReference type="HAMAP-Rule" id="MF_00530"/>
    </source>
</evidence>
<comment type="function">
    <text evidence="7">Produces ATP from ADP in the presence of a proton gradient across the membrane.</text>
</comment>
<comment type="subcellular location">
    <subcellularLocation>
        <location evidence="7">Cell membrane</location>
        <topology evidence="7">Peripheral membrane protein</topology>
    </subcellularLocation>
    <subcellularLocation>
        <location evidence="1">Endomembrane system</location>
        <topology evidence="1">Peripheral membrane protein</topology>
    </subcellularLocation>
</comment>
<dbReference type="SUPFAM" id="SSF51344">
    <property type="entry name" value="Epsilon subunit of F1F0-ATP synthase N-terminal domain"/>
    <property type="match status" value="1"/>
</dbReference>
<dbReference type="Proteomes" id="UP001481872">
    <property type="component" value="Unassembled WGS sequence"/>
</dbReference>
<keyword evidence="11" id="KW-1185">Reference proteome</keyword>
<evidence type="ECO:0000256" key="3">
    <source>
        <dbReference type="ARBA" id="ARBA00022448"/>
    </source>
</evidence>
<dbReference type="Pfam" id="PF00401">
    <property type="entry name" value="ATP-synt_DE"/>
    <property type="match status" value="1"/>
</dbReference>
<dbReference type="InterPro" id="IPR001469">
    <property type="entry name" value="ATP_synth_F1_dsu/esu"/>
</dbReference>
<dbReference type="EMBL" id="JBBNPS010000005">
    <property type="protein sequence ID" value="MEQ3353297.1"/>
    <property type="molecule type" value="Genomic_DNA"/>
</dbReference>
<keyword evidence="7" id="KW-0066">ATP synthesis</keyword>
<protein>
    <recommendedName>
        <fullName evidence="7">ATP synthase epsilon chain</fullName>
    </recommendedName>
    <alternativeName>
        <fullName evidence="7">ATP synthase F1 sector epsilon subunit</fullName>
    </alternativeName>
    <alternativeName>
        <fullName evidence="7">F-ATPase epsilon subunit</fullName>
    </alternativeName>
</protein>
<feature type="domain" description="ATP synthase F1 complex delta/epsilon subunit N-terminal" evidence="9">
    <location>
        <begin position="3"/>
        <end position="78"/>
    </location>
</feature>
<proteinExistence type="inferred from homology"/>
<dbReference type="Gene3D" id="1.20.5.440">
    <property type="entry name" value="ATP synthase delta/epsilon subunit, C-terminal domain"/>
    <property type="match status" value="1"/>
</dbReference>
<feature type="domain" description="ATP synthase epsilon subunit C-terminal" evidence="8">
    <location>
        <begin position="85"/>
        <end position="133"/>
    </location>
</feature>